<dbReference type="GO" id="GO:0000160">
    <property type="term" value="P:phosphorelay signal transduction system"/>
    <property type="evidence" value="ECO:0007669"/>
    <property type="project" value="UniProtKB-KW"/>
</dbReference>
<comment type="caution">
    <text evidence="3">Lacks conserved residue(s) required for the propagation of feature annotation.</text>
</comment>
<keyword evidence="6" id="KW-0808">Transferase</keyword>
<feature type="compositionally biased region" description="Polar residues" evidence="4">
    <location>
        <begin position="1"/>
        <end position="16"/>
    </location>
</feature>
<dbReference type="GO" id="GO:0016301">
    <property type="term" value="F:kinase activity"/>
    <property type="evidence" value="ECO:0007669"/>
    <property type="project" value="UniProtKB-KW"/>
</dbReference>
<gene>
    <name evidence="6" type="ORF">CT0861_02268</name>
</gene>
<dbReference type="Gene3D" id="3.40.50.2300">
    <property type="match status" value="1"/>
</dbReference>
<dbReference type="Proteomes" id="UP000076552">
    <property type="component" value="Unassembled WGS sequence"/>
</dbReference>
<feature type="domain" description="Response regulatory" evidence="5">
    <location>
        <begin position="55"/>
        <end position="176"/>
    </location>
</feature>
<evidence type="ECO:0000256" key="3">
    <source>
        <dbReference type="PROSITE-ProRule" id="PRU00169"/>
    </source>
</evidence>
<evidence type="ECO:0000256" key="1">
    <source>
        <dbReference type="ARBA" id="ARBA00022553"/>
    </source>
</evidence>
<keyword evidence="1" id="KW-0597">Phosphoprotein</keyword>
<dbReference type="InterPro" id="IPR011006">
    <property type="entry name" value="CheY-like_superfamily"/>
</dbReference>
<dbReference type="Pfam" id="PF00072">
    <property type="entry name" value="Response_reg"/>
    <property type="match status" value="1"/>
</dbReference>
<evidence type="ECO:0000313" key="7">
    <source>
        <dbReference type="Proteomes" id="UP000076552"/>
    </source>
</evidence>
<dbReference type="SUPFAM" id="SSF52172">
    <property type="entry name" value="CheY-like"/>
    <property type="match status" value="1"/>
</dbReference>
<evidence type="ECO:0000259" key="5">
    <source>
        <dbReference type="PROSITE" id="PS50110"/>
    </source>
</evidence>
<dbReference type="PANTHER" id="PTHR45339:SF1">
    <property type="entry name" value="HYBRID SIGNAL TRANSDUCTION HISTIDINE KINASE J"/>
    <property type="match status" value="1"/>
</dbReference>
<keyword evidence="2" id="KW-0902">Two-component regulatory system</keyword>
<keyword evidence="7" id="KW-1185">Reference proteome</keyword>
<evidence type="ECO:0000313" key="6">
    <source>
        <dbReference type="EMBL" id="KZL71914.1"/>
    </source>
</evidence>
<protein>
    <submittedName>
        <fullName evidence="6">Histidine kinase (Response regulator receiver protein)</fullName>
    </submittedName>
</protein>
<accession>A0A166TD70</accession>
<dbReference type="EMBL" id="LFIV01000065">
    <property type="protein sequence ID" value="KZL71914.1"/>
    <property type="molecule type" value="Genomic_DNA"/>
</dbReference>
<keyword evidence="6" id="KW-0418">Kinase</keyword>
<dbReference type="AlphaFoldDB" id="A0A166TD70"/>
<feature type="region of interest" description="Disordered" evidence="4">
    <location>
        <begin position="1"/>
        <end position="50"/>
    </location>
</feature>
<evidence type="ECO:0000256" key="2">
    <source>
        <dbReference type="ARBA" id="ARBA00023012"/>
    </source>
</evidence>
<dbReference type="PROSITE" id="PS50110">
    <property type="entry name" value="RESPONSE_REGULATORY"/>
    <property type="match status" value="1"/>
</dbReference>
<feature type="compositionally biased region" description="Polar residues" evidence="4">
    <location>
        <begin position="31"/>
        <end position="41"/>
    </location>
</feature>
<organism evidence="6 7">
    <name type="scientific">Colletotrichum tofieldiae</name>
    <dbReference type="NCBI Taxonomy" id="708197"/>
    <lineage>
        <taxon>Eukaryota</taxon>
        <taxon>Fungi</taxon>
        <taxon>Dikarya</taxon>
        <taxon>Ascomycota</taxon>
        <taxon>Pezizomycotina</taxon>
        <taxon>Sordariomycetes</taxon>
        <taxon>Hypocreomycetidae</taxon>
        <taxon>Glomerellales</taxon>
        <taxon>Glomerellaceae</taxon>
        <taxon>Colletotrichum</taxon>
        <taxon>Colletotrichum spaethianum species complex</taxon>
    </lineage>
</organism>
<reference evidence="6 7" key="1">
    <citation type="submission" date="2015-06" db="EMBL/GenBank/DDBJ databases">
        <title>Survival trade-offs in plant roots during colonization by closely related pathogenic and mutualistic fungi.</title>
        <authorList>
            <person name="Hacquard S."/>
            <person name="Kracher B."/>
            <person name="Hiruma K."/>
            <person name="Weinman A."/>
            <person name="Muench P."/>
            <person name="Garrido Oter R."/>
            <person name="Ver Loren van Themaat E."/>
            <person name="Dallerey J.-F."/>
            <person name="Damm U."/>
            <person name="Henrissat B."/>
            <person name="Lespinet O."/>
            <person name="Thon M."/>
            <person name="Kemen E."/>
            <person name="McHardy A.C."/>
            <person name="Schulze-Lefert P."/>
            <person name="O'Connell R.J."/>
        </authorList>
    </citation>
    <scope>NUCLEOTIDE SEQUENCE [LARGE SCALE GENOMIC DNA]</scope>
    <source>
        <strain evidence="6 7">0861</strain>
    </source>
</reference>
<sequence length="187" mass="21264">MTSTSQQSFEKPNDSLNKPEGNEDSMPLRAEQQQEPCSTHPSPVDMTRTKPAPVKILIANDNRVNRTLLAKYLKQLGHDYEFVTNGKEAFEAYQNNPESHQWILMKTSMPVIGGMESTRLIREFEHERNLQQCGIIWLVASILSVRRDLAREYAVTAIMQWPVKLNNFARMLKEAGVPTVLPEPALS</sequence>
<proteinExistence type="predicted"/>
<dbReference type="SMART" id="SM00448">
    <property type="entry name" value="REC"/>
    <property type="match status" value="1"/>
</dbReference>
<dbReference type="STRING" id="708197.A0A166TD70"/>
<comment type="caution">
    <text evidence="6">The sequence shown here is derived from an EMBL/GenBank/DDBJ whole genome shotgun (WGS) entry which is preliminary data.</text>
</comment>
<name>A0A166TD70_9PEZI</name>
<dbReference type="PANTHER" id="PTHR45339">
    <property type="entry name" value="HYBRID SIGNAL TRANSDUCTION HISTIDINE KINASE J"/>
    <property type="match status" value="1"/>
</dbReference>
<dbReference type="CDD" id="cd17546">
    <property type="entry name" value="REC_hyHK_CKI1_RcsC-like"/>
    <property type="match status" value="1"/>
</dbReference>
<evidence type="ECO:0000256" key="4">
    <source>
        <dbReference type="SAM" id="MobiDB-lite"/>
    </source>
</evidence>
<dbReference type="InterPro" id="IPR001789">
    <property type="entry name" value="Sig_transdc_resp-reg_receiver"/>
</dbReference>